<dbReference type="InterPro" id="IPR012677">
    <property type="entry name" value="Nucleotide-bd_a/b_plait_sf"/>
</dbReference>
<evidence type="ECO:0000259" key="1">
    <source>
        <dbReference type="Pfam" id="PF00076"/>
    </source>
</evidence>
<protein>
    <recommendedName>
        <fullName evidence="1">RRM domain-containing protein</fullName>
    </recommendedName>
</protein>
<dbReference type="Proteomes" id="UP000681967">
    <property type="component" value="Unassembled WGS sequence"/>
</dbReference>
<feature type="non-terminal residue" evidence="3">
    <location>
        <position position="1"/>
    </location>
</feature>
<dbReference type="EMBL" id="CAJOBJ010090351">
    <property type="protein sequence ID" value="CAF4539767.1"/>
    <property type="molecule type" value="Genomic_DNA"/>
</dbReference>
<evidence type="ECO:0000313" key="4">
    <source>
        <dbReference type="Proteomes" id="UP000681720"/>
    </source>
</evidence>
<dbReference type="EMBL" id="CAJOBH010073083">
    <property type="protein sequence ID" value="CAF4481138.1"/>
    <property type="molecule type" value="Genomic_DNA"/>
</dbReference>
<gene>
    <name evidence="2" type="ORF">BYL167_LOCUS35139</name>
    <name evidence="3" type="ORF">GIL414_LOCUS36369</name>
</gene>
<dbReference type="AlphaFoldDB" id="A0A8S2Y8G1"/>
<comment type="caution">
    <text evidence="3">The sequence shown here is derived from an EMBL/GenBank/DDBJ whole genome shotgun (WGS) entry which is preliminary data.</text>
</comment>
<organism evidence="3 4">
    <name type="scientific">Rotaria magnacalcarata</name>
    <dbReference type="NCBI Taxonomy" id="392030"/>
    <lineage>
        <taxon>Eukaryota</taxon>
        <taxon>Metazoa</taxon>
        <taxon>Spiralia</taxon>
        <taxon>Gnathifera</taxon>
        <taxon>Rotifera</taxon>
        <taxon>Eurotatoria</taxon>
        <taxon>Bdelloidea</taxon>
        <taxon>Philodinida</taxon>
        <taxon>Philodinidae</taxon>
        <taxon>Rotaria</taxon>
    </lineage>
</organism>
<dbReference type="InterPro" id="IPR000504">
    <property type="entry name" value="RRM_dom"/>
</dbReference>
<sequence>VWVATNPPCFAFVNFKHRSDADKAIREVDGK</sequence>
<dbReference type="SUPFAM" id="SSF54928">
    <property type="entry name" value="RNA-binding domain, RBD"/>
    <property type="match status" value="1"/>
</dbReference>
<dbReference type="InterPro" id="IPR035979">
    <property type="entry name" value="RBD_domain_sf"/>
</dbReference>
<evidence type="ECO:0000313" key="3">
    <source>
        <dbReference type="EMBL" id="CAF4539767.1"/>
    </source>
</evidence>
<reference evidence="3" key="1">
    <citation type="submission" date="2021-02" db="EMBL/GenBank/DDBJ databases">
        <authorList>
            <person name="Nowell W R."/>
        </authorList>
    </citation>
    <scope>NUCLEOTIDE SEQUENCE</scope>
</reference>
<dbReference type="GO" id="GO:0003723">
    <property type="term" value="F:RNA binding"/>
    <property type="evidence" value="ECO:0007669"/>
    <property type="project" value="InterPro"/>
</dbReference>
<dbReference type="Pfam" id="PF00076">
    <property type="entry name" value="RRM_1"/>
    <property type="match status" value="1"/>
</dbReference>
<evidence type="ECO:0000313" key="2">
    <source>
        <dbReference type="EMBL" id="CAF4481138.1"/>
    </source>
</evidence>
<feature type="domain" description="RRM" evidence="1">
    <location>
        <begin position="6"/>
        <end position="31"/>
    </location>
</feature>
<proteinExistence type="predicted"/>
<accession>A0A8S2Y8G1</accession>
<dbReference type="Proteomes" id="UP000681720">
    <property type="component" value="Unassembled WGS sequence"/>
</dbReference>
<name>A0A8S2Y8G1_9BILA</name>
<dbReference type="Gene3D" id="3.30.70.330">
    <property type="match status" value="1"/>
</dbReference>